<dbReference type="Gene3D" id="3.60.40.10">
    <property type="entry name" value="PPM-type phosphatase domain"/>
    <property type="match status" value="1"/>
</dbReference>
<dbReference type="InterPro" id="IPR001752">
    <property type="entry name" value="Kinesin_motor_dom"/>
</dbReference>
<dbReference type="GO" id="GO:0003777">
    <property type="term" value="F:microtubule motor activity"/>
    <property type="evidence" value="ECO:0007669"/>
    <property type="project" value="InterPro"/>
</dbReference>
<evidence type="ECO:0000256" key="3">
    <source>
        <dbReference type="ARBA" id="ARBA00022801"/>
    </source>
</evidence>
<dbReference type="PROSITE" id="PS51746">
    <property type="entry name" value="PPM_2"/>
    <property type="match status" value="1"/>
</dbReference>
<dbReference type="SUPFAM" id="SSF81606">
    <property type="entry name" value="PP2C-like"/>
    <property type="match status" value="1"/>
</dbReference>
<comment type="subcellular location">
    <subcellularLocation>
        <location evidence="1">Membrane</location>
        <topology evidence="1">Peripheral membrane protein</topology>
    </subcellularLocation>
</comment>
<dbReference type="InterPro" id="IPR001932">
    <property type="entry name" value="PPM-type_phosphatase-like_dom"/>
</dbReference>
<dbReference type="PROSITE" id="PS01032">
    <property type="entry name" value="PPM_1"/>
    <property type="match status" value="1"/>
</dbReference>
<reference evidence="10 11" key="1">
    <citation type="submission" date="2018-08" db="EMBL/GenBank/DDBJ databases">
        <title>Aphanomyces genome sequencing and annotation.</title>
        <authorList>
            <person name="Minardi D."/>
            <person name="Oidtmann B."/>
            <person name="Van Der Giezen M."/>
            <person name="Studholme D.J."/>
        </authorList>
    </citation>
    <scope>NUCLEOTIDE SEQUENCE [LARGE SCALE GENOMIC DNA]</scope>
    <source>
        <strain evidence="10 11">NJM0002</strain>
    </source>
</reference>
<evidence type="ECO:0000256" key="1">
    <source>
        <dbReference type="ARBA" id="ARBA00004170"/>
    </source>
</evidence>
<dbReference type="GO" id="GO:0016020">
    <property type="term" value="C:membrane"/>
    <property type="evidence" value="ECO:0007669"/>
    <property type="project" value="UniProtKB-SubCell"/>
</dbReference>
<dbReference type="GO" id="GO:0046872">
    <property type="term" value="F:metal ion binding"/>
    <property type="evidence" value="ECO:0007669"/>
    <property type="project" value="UniProtKB-KW"/>
</dbReference>
<dbReference type="VEuPathDB" id="FungiDB:H310_12835"/>
<dbReference type="Gene3D" id="1.20.58.1980">
    <property type="match status" value="1"/>
</dbReference>
<proteinExistence type="inferred from homology"/>
<evidence type="ECO:0000259" key="8">
    <source>
        <dbReference type="PROSITE" id="PS50067"/>
    </source>
</evidence>
<evidence type="ECO:0000313" key="11">
    <source>
        <dbReference type="Proteomes" id="UP000285060"/>
    </source>
</evidence>
<dbReference type="SUPFAM" id="SSF52540">
    <property type="entry name" value="P-loop containing nucleoside triphosphate hydrolases"/>
    <property type="match status" value="1"/>
</dbReference>
<name>A0A418AJ25_9STRA</name>
<evidence type="ECO:0000256" key="2">
    <source>
        <dbReference type="ARBA" id="ARBA00022723"/>
    </source>
</evidence>
<evidence type="ECO:0000256" key="5">
    <source>
        <dbReference type="PROSITE-ProRule" id="PRU00283"/>
    </source>
</evidence>
<dbReference type="PROSITE" id="PS50067">
    <property type="entry name" value="KINESIN_MOTOR_2"/>
    <property type="match status" value="1"/>
</dbReference>
<comment type="similarity">
    <text evidence="6">Belongs to the PP2C family.</text>
</comment>
<evidence type="ECO:0000313" key="10">
    <source>
        <dbReference type="EMBL" id="RHY23205.1"/>
    </source>
</evidence>
<accession>A0A418AJ25</accession>
<protein>
    <recommendedName>
        <fullName evidence="12">PPM-type phosphatase domain-containing protein</fullName>
    </recommendedName>
</protein>
<evidence type="ECO:0000256" key="4">
    <source>
        <dbReference type="ARBA" id="ARBA00022912"/>
    </source>
</evidence>
<comment type="caution">
    <text evidence="10">The sequence shown here is derived from an EMBL/GenBank/DDBJ whole genome shotgun (WGS) entry which is preliminary data.</text>
</comment>
<dbReference type="EMBL" id="QUSY01001893">
    <property type="protein sequence ID" value="RHY23205.1"/>
    <property type="molecule type" value="Genomic_DNA"/>
</dbReference>
<dbReference type="Pfam" id="PF00481">
    <property type="entry name" value="PP2C"/>
    <property type="match status" value="1"/>
</dbReference>
<evidence type="ECO:0000256" key="6">
    <source>
        <dbReference type="RuleBase" id="RU003465"/>
    </source>
</evidence>
<evidence type="ECO:0008006" key="12">
    <source>
        <dbReference type="Google" id="ProtNLM"/>
    </source>
</evidence>
<keyword evidence="4 6" id="KW-0904">Protein phosphatase</keyword>
<dbReference type="Proteomes" id="UP000285060">
    <property type="component" value="Unassembled WGS sequence"/>
</dbReference>
<dbReference type="SMART" id="SM00332">
    <property type="entry name" value="PP2Cc"/>
    <property type="match status" value="1"/>
</dbReference>
<dbReference type="PANTHER" id="PTHR47992">
    <property type="entry name" value="PROTEIN PHOSPHATASE"/>
    <property type="match status" value="1"/>
</dbReference>
<evidence type="ECO:0000256" key="7">
    <source>
        <dbReference type="SAM" id="MobiDB-lite"/>
    </source>
</evidence>
<comment type="similarity">
    <text evidence="5">Belongs to the TRAFAC class myosin-kinesin ATPase superfamily. Kinesin family.</text>
</comment>
<dbReference type="Pfam" id="PF00225">
    <property type="entry name" value="Kinesin"/>
    <property type="match status" value="1"/>
</dbReference>
<dbReference type="InterPro" id="IPR036457">
    <property type="entry name" value="PPM-type-like_dom_sf"/>
</dbReference>
<dbReference type="CDD" id="cd00143">
    <property type="entry name" value="PP2Cc"/>
    <property type="match status" value="1"/>
</dbReference>
<evidence type="ECO:0000259" key="9">
    <source>
        <dbReference type="PROSITE" id="PS51746"/>
    </source>
</evidence>
<dbReference type="InterPro" id="IPR015655">
    <property type="entry name" value="PP2C"/>
</dbReference>
<keyword evidence="11" id="KW-1185">Reference proteome</keyword>
<dbReference type="GO" id="GO:0005524">
    <property type="term" value="F:ATP binding"/>
    <property type="evidence" value="ECO:0007669"/>
    <property type="project" value="InterPro"/>
</dbReference>
<dbReference type="AlphaFoldDB" id="A0A418AJ25"/>
<dbReference type="InterPro" id="IPR000222">
    <property type="entry name" value="PP2C_BS"/>
</dbReference>
<gene>
    <name evidence="10" type="ORF">DYB32_009278</name>
</gene>
<dbReference type="GO" id="GO:0004722">
    <property type="term" value="F:protein serine/threonine phosphatase activity"/>
    <property type="evidence" value="ECO:0007669"/>
    <property type="project" value="InterPro"/>
</dbReference>
<feature type="domain" description="Kinesin motor" evidence="8">
    <location>
        <begin position="1"/>
        <end position="150"/>
    </location>
</feature>
<dbReference type="GO" id="GO:0008017">
    <property type="term" value="F:microtubule binding"/>
    <property type="evidence" value="ECO:0007669"/>
    <property type="project" value="InterPro"/>
</dbReference>
<dbReference type="InterPro" id="IPR027417">
    <property type="entry name" value="P-loop_NTPase"/>
</dbReference>
<feature type="domain" description="PPM-type phosphatase" evidence="9">
    <location>
        <begin position="297"/>
        <end position="470"/>
    </location>
</feature>
<sequence>MFLRDNVHHVEMNSRQGDYPGPRGNFQLAGHTEELVTSLGHALAVLDAGIAKQGRHGTAHTVLRVVDPGLNKSLLAFGHIMWKRSHETMTHHPMIERADLPYGDSQLTRLLEPSLGPHASLAMLCTISPSLPCLTETHNTLKFASRWEMPSLAPSDDDGDSSAWDDPDAVPPSDNGTAQEDNAAVHAATLDLLRRNLDPDDASMLLHGLLPTHRALFGAASSRGIRSYNEDTFRVITSLEAYAHALVMHQRQRDVNHPADVDSSQSMRTTLDTVIRDNTMDADTTSPLASWTLTPVESCVGPSRLPRGSKTGASSTSTSQFYGVYDGHAGRRCSSVVAQVLPMCVAAADAFHTNVGDALLAACLQMDKLFLDMAATRGYRDGCTAITVVVRNDEVTIANIGDCRAVLCAMDPTSNEVKVTALTTDQKPNCAVEKSRIEAAGGIVLNIRGIPRVNGMLAVARAFGDLPLKR</sequence>
<dbReference type="VEuPathDB" id="FungiDB:H310_12836"/>
<organism evidence="10 11">
    <name type="scientific">Aphanomyces invadans</name>
    <dbReference type="NCBI Taxonomy" id="157072"/>
    <lineage>
        <taxon>Eukaryota</taxon>
        <taxon>Sar</taxon>
        <taxon>Stramenopiles</taxon>
        <taxon>Oomycota</taxon>
        <taxon>Saprolegniomycetes</taxon>
        <taxon>Saprolegniales</taxon>
        <taxon>Verrucalvaceae</taxon>
        <taxon>Aphanomyces</taxon>
    </lineage>
</organism>
<feature type="compositionally biased region" description="Acidic residues" evidence="7">
    <location>
        <begin position="155"/>
        <end position="168"/>
    </location>
</feature>
<keyword evidence="2" id="KW-0479">Metal-binding</keyword>
<feature type="region of interest" description="Disordered" evidence="7">
    <location>
        <begin position="152"/>
        <end position="181"/>
    </location>
</feature>
<comment type="caution">
    <text evidence="5">Lacks conserved residue(s) required for the propagation of feature annotation.</text>
</comment>
<dbReference type="GO" id="GO:0007018">
    <property type="term" value="P:microtubule-based movement"/>
    <property type="evidence" value="ECO:0007669"/>
    <property type="project" value="InterPro"/>
</dbReference>
<keyword evidence="3 6" id="KW-0378">Hydrolase</keyword>